<sequence>MNHAYQNQLVVPKIQSCWNPEDLFNINKGTSAISCVGRKVSYPGGPCSLNSRPGRSAKLARQEAEGLLQHMSMTPGTVQNNDLYRLACLCLCTHHSGQSTEVVRKWMQIIESATRYHLNLSRFSDASVRLSLTELDLDTSIYHNNVLRKELKSWQEKTAALVDNSELERKKAARSSVKTEKHIKGLETMISSAKQALKKMELETTNQGLTIAGLESTKTHLEITVNESAIEIKALCAEKTEAYDKIQLLQAEISGLRQKEEVSAQNLEKLQVEFNNVECRSRLMAEDLSGKEELLKKHNTDMVHAKRHIEQLELQILQLKDSGDTLRRSIAGCWFHRLCDWLSEILAIKSKDLESQGADYSLIKTNGVAEL</sequence>
<protein>
    <submittedName>
        <fullName evidence="2">Uncharacterized protein</fullName>
    </submittedName>
</protein>
<reference evidence="2" key="1">
    <citation type="journal article" date="2021" name="Nat. Commun.">
        <title>Genetic determinants of endophytism in the Arabidopsis root mycobiome.</title>
        <authorList>
            <person name="Mesny F."/>
            <person name="Miyauchi S."/>
            <person name="Thiergart T."/>
            <person name="Pickel B."/>
            <person name="Atanasova L."/>
            <person name="Karlsson M."/>
            <person name="Huettel B."/>
            <person name="Barry K.W."/>
            <person name="Haridas S."/>
            <person name="Chen C."/>
            <person name="Bauer D."/>
            <person name="Andreopoulos W."/>
            <person name="Pangilinan J."/>
            <person name="LaButti K."/>
            <person name="Riley R."/>
            <person name="Lipzen A."/>
            <person name="Clum A."/>
            <person name="Drula E."/>
            <person name="Henrissat B."/>
            <person name="Kohler A."/>
            <person name="Grigoriev I.V."/>
            <person name="Martin F.M."/>
            <person name="Hacquard S."/>
        </authorList>
    </citation>
    <scope>NUCLEOTIDE SEQUENCE</scope>
    <source>
        <strain evidence="2">MPI-SDFR-AT-0068</strain>
    </source>
</reference>
<name>A0A8K0W9V0_9HYPO</name>
<comment type="caution">
    <text evidence="2">The sequence shown here is derived from an EMBL/GenBank/DDBJ whole genome shotgun (WGS) entry which is preliminary data.</text>
</comment>
<keyword evidence="1" id="KW-0175">Coiled coil</keyword>
<keyword evidence="3" id="KW-1185">Reference proteome</keyword>
<evidence type="ECO:0000313" key="3">
    <source>
        <dbReference type="Proteomes" id="UP000813427"/>
    </source>
</evidence>
<dbReference type="EMBL" id="JAGPXF010000005">
    <property type="protein sequence ID" value="KAH7241441.1"/>
    <property type="molecule type" value="Genomic_DNA"/>
</dbReference>
<organism evidence="2 3">
    <name type="scientific">Fusarium tricinctum</name>
    <dbReference type="NCBI Taxonomy" id="61284"/>
    <lineage>
        <taxon>Eukaryota</taxon>
        <taxon>Fungi</taxon>
        <taxon>Dikarya</taxon>
        <taxon>Ascomycota</taxon>
        <taxon>Pezizomycotina</taxon>
        <taxon>Sordariomycetes</taxon>
        <taxon>Hypocreomycetidae</taxon>
        <taxon>Hypocreales</taxon>
        <taxon>Nectriaceae</taxon>
        <taxon>Fusarium</taxon>
        <taxon>Fusarium tricinctum species complex</taxon>
    </lineage>
</organism>
<proteinExistence type="predicted"/>
<accession>A0A8K0W9V0</accession>
<dbReference type="AlphaFoldDB" id="A0A8K0W9V0"/>
<dbReference type="OrthoDB" id="5070368at2759"/>
<feature type="coiled-coil region" evidence="1">
    <location>
        <begin position="295"/>
        <end position="329"/>
    </location>
</feature>
<feature type="coiled-coil region" evidence="1">
    <location>
        <begin position="232"/>
        <end position="259"/>
    </location>
</feature>
<dbReference type="Proteomes" id="UP000813427">
    <property type="component" value="Unassembled WGS sequence"/>
</dbReference>
<evidence type="ECO:0000313" key="2">
    <source>
        <dbReference type="EMBL" id="KAH7241441.1"/>
    </source>
</evidence>
<gene>
    <name evidence="2" type="ORF">BKA59DRAFT_512964</name>
</gene>
<evidence type="ECO:0000256" key="1">
    <source>
        <dbReference type="SAM" id="Coils"/>
    </source>
</evidence>